<feature type="binding site" evidence="7">
    <location>
        <begin position="35"/>
        <end position="36"/>
    </location>
    <ligand>
        <name>substrate</name>
    </ligand>
</feature>
<keyword evidence="4 7" id="KW-0573">Peptidoglycan synthesis</keyword>
<comment type="pathway">
    <text evidence="7">Cell wall biogenesis; peptidoglycan biosynthesis.</text>
</comment>
<keyword evidence="5 7" id="KW-0413">Isomerase</keyword>
<evidence type="ECO:0000313" key="10">
    <source>
        <dbReference type="Proteomes" id="UP000321525"/>
    </source>
</evidence>
<evidence type="ECO:0000313" key="8">
    <source>
        <dbReference type="EMBL" id="TWX54320.1"/>
    </source>
</evidence>
<feature type="binding site" evidence="7">
    <location>
        <begin position="3"/>
        <end position="4"/>
    </location>
    <ligand>
        <name>substrate</name>
    </ligand>
</feature>
<evidence type="ECO:0000256" key="6">
    <source>
        <dbReference type="ARBA" id="ARBA00023316"/>
    </source>
</evidence>
<evidence type="ECO:0000256" key="5">
    <source>
        <dbReference type="ARBA" id="ARBA00023235"/>
    </source>
</evidence>
<accession>A0A5C6Q2W3</accession>
<evidence type="ECO:0000256" key="2">
    <source>
        <dbReference type="ARBA" id="ARBA00013090"/>
    </source>
</evidence>
<evidence type="ECO:0000256" key="3">
    <source>
        <dbReference type="ARBA" id="ARBA00022960"/>
    </source>
</evidence>
<dbReference type="PROSITE" id="PS00924">
    <property type="entry name" value="ASP_GLU_RACEMASE_2"/>
    <property type="match status" value="1"/>
</dbReference>
<dbReference type="PANTHER" id="PTHR21198:SF2">
    <property type="entry name" value="GLUTAMATE RACEMASE"/>
    <property type="match status" value="1"/>
</dbReference>
<dbReference type="Pfam" id="PF01177">
    <property type="entry name" value="Asp_Glu_race"/>
    <property type="match status" value="1"/>
</dbReference>
<dbReference type="GO" id="GO:0071555">
    <property type="term" value="P:cell wall organization"/>
    <property type="evidence" value="ECO:0007669"/>
    <property type="project" value="UniProtKB-KW"/>
</dbReference>
<feature type="active site" description="Proton donor/acceptor" evidence="7">
    <location>
        <position position="66"/>
    </location>
</feature>
<reference evidence="9 11" key="1">
    <citation type="submission" date="2019-07" db="EMBL/GenBank/DDBJ databases">
        <title>Genomes of sea-ice associated Colwellia species.</title>
        <authorList>
            <person name="Bowman J.P."/>
        </authorList>
    </citation>
    <scope>NUCLEOTIDE SEQUENCE [LARGE SCALE GENOMIC DNA]</scope>
    <source>
        <strain evidence="8 10">ACAM 607</strain>
        <strain evidence="9 11">IC036</strain>
    </source>
</reference>
<keyword evidence="10" id="KW-1185">Reference proteome</keyword>
<comment type="caution">
    <text evidence="9">The sequence shown here is derived from an EMBL/GenBank/DDBJ whole genome shotgun (WGS) entry which is preliminary data.</text>
</comment>
<dbReference type="InterPro" id="IPR001920">
    <property type="entry name" value="Asp/Glu_race"/>
</dbReference>
<evidence type="ECO:0000256" key="4">
    <source>
        <dbReference type="ARBA" id="ARBA00022984"/>
    </source>
</evidence>
<dbReference type="Proteomes" id="UP000321525">
    <property type="component" value="Unassembled WGS sequence"/>
</dbReference>
<dbReference type="InterPro" id="IPR015942">
    <property type="entry name" value="Asp/Glu/hydantoin_racemase"/>
</dbReference>
<dbReference type="UniPathway" id="UPA00219"/>
<dbReference type="FunFam" id="3.40.50.1860:FF:000001">
    <property type="entry name" value="Glutamate racemase"/>
    <property type="match status" value="1"/>
</dbReference>
<protein>
    <recommendedName>
        <fullName evidence="2 7">Glutamate racemase</fullName>
        <ecNumber evidence="2 7">5.1.1.3</ecNumber>
    </recommendedName>
</protein>
<dbReference type="PANTHER" id="PTHR21198">
    <property type="entry name" value="GLUTAMATE RACEMASE"/>
    <property type="match status" value="1"/>
</dbReference>
<dbReference type="Gene3D" id="3.40.50.1860">
    <property type="match status" value="2"/>
</dbReference>
<dbReference type="PROSITE" id="PS00923">
    <property type="entry name" value="ASP_GLU_RACEMASE_1"/>
    <property type="match status" value="1"/>
</dbReference>
<feature type="binding site" evidence="7">
    <location>
        <begin position="177"/>
        <end position="178"/>
    </location>
    <ligand>
        <name>substrate</name>
    </ligand>
</feature>
<dbReference type="AlphaFoldDB" id="A0A5C6Q2W3"/>
<gene>
    <name evidence="7 9" type="primary">murI</name>
    <name evidence="8" type="ORF">ESZ26_18010</name>
    <name evidence="9" type="ORF">ESZ27_17880</name>
</gene>
<dbReference type="InterPro" id="IPR004391">
    <property type="entry name" value="Glu_race"/>
</dbReference>
<name>A0A5C6Q2W3_9GAMM</name>
<dbReference type="InterPro" id="IPR033134">
    <property type="entry name" value="Asp/Glu_racemase_AS_2"/>
</dbReference>
<evidence type="ECO:0000256" key="7">
    <source>
        <dbReference type="HAMAP-Rule" id="MF_00258"/>
    </source>
</evidence>
<dbReference type="NCBIfam" id="TIGR00067">
    <property type="entry name" value="glut_race"/>
    <property type="match status" value="1"/>
</dbReference>
<dbReference type="EC" id="5.1.1.3" evidence="2 7"/>
<keyword evidence="6 7" id="KW-0961">Cell wall biogenesis/degradation</keyword>
<dbReference type="GO" id="GO:0009252">
    <property type="term" value="P:peptidoglycan biosynthetic process"/>
    <property type="evidence" value="ECO:0007669"/>
    <property type="project" value="UniProtKB-UniRule"/>
</dbReference>
<dbReference type="OrthoDB" id="9801055at2"/>
<dbReference type="Proteomes" id="UP000321917">
    <property type="component" value="Unassembled WGS sequence"/>
</dbReference>
<comment type="function">
    <text evidence="7">Provides the (R)-glutamate required for cell wall biosynthesis.</text>
</comment>
<organism evidence="9 11">
    <name type="scientific">Colwellia hornerae</name>
    <dbReference type="NCBI Taxonomy" id="89402"/>
    <lineage>
        <taxon>Bacteria</taxon>
        <taxon>Pseudomonadati</taxon>
        <taxon>Pseudomonadota</taxon>
        <taxon>Gammaproteobacteria</taxon>
        <taxon>Alteromonadales</taxon>
        <taxon>Colwelliaceae</taxon>
        <taxon>Colwellia</taxon>
    </lineage>
</organism>
<sequence length="257" mass="28379">MFDSGIGGLSIAQCIHQHLPDENLIYVADSQFAPYGDKSSTEIIERVNKIADWLIHQQVKAIVVACNTATVIAIEQLRLRVSIPIIGVEPAIKPAALHSKTKKVALLVTEATAINTRFLSLVDKHKNGAEIYIQPCPGLVELIEQGLHQSEQCFKILHTFLQPLLQSNIDTLVLGCTHYPFVRSLIQNIVGDNITIMETAQPVTDQLARQLANQGLLASNQSMSQQHFFSSRVSTQQARLMSVLFGQNVTLQQFCAL</sequence>
<dbReference type="EMBL" id="VOLR01000038">
    <property type="protein sequence ID" value="TWX54320.1"/>
    <property type="molecule type" value="Genomic_DNA"/>
</dbReference>
<evidence type="ECO:0000313" key="9">
    <source>
        <dbReference type="EMBL" id="TWX63122.1"/>
    </source>
</evidence>
<comment type="catalytic activity">
    <reaction evidence="1 7">
        <text>L-glutamate = D-glutamate</text>
        <dbReference type="Rhea" id="RHEA:12813"/>
        <dbReference type="ChEBI" id="CHEBI:29985"/>
        <dbReference type="ChEBI" id="CHEBI:29986"/>
        <dbReference type="EC" id="5.1.1.3"/>
    </reaction>
</comment>
<dbReference type="HAMAP" id="MF_00258">
    <property type="entry name" value="Glu_racemase"/>
    <property type="match status" value="1"/>
</dbReference>
<comment type="similarity">
    <text evidence="7">Belongs to the aspartate/glutamate racemases family.</text>
</comment>
<proteinExistence type="inferred from homology"/>
<evidence type="ECO:0000256" key="1">
    <source>
        <dbReference type="ARBA" id="ARBA00001602"/>
    </source>
</evidence>
<dbReference type="InterPro" id="IPR018187">
    <property type="entry name" value="Asp/Glu_racemase_AS_1"/>
</dbReference>
<dbReference type="EMBL" id="VOLQ01000053">
    <property type="protein sequence ID" value="TWX63122.1"/>
    <property type="molecule type" value="Genomic_DNA"/>
</dbReference>
<dbReference type="GO" id="GO:0008360">
    <property type="term" value="P:regulation of cell shape"/>
    <property type="evidence" value="ECO:0007669"/>
    <property type="project" value="UniProtKB-KW"/>
</dbReference>
<feature type="active site" description="Proton donor/acceptor" evidence="7">
    <location>
        <position position="176"/>
    </location>
</feature>
<dbReference type="GO" id="GO:0008881">
    <property type="term" value="F:glutamate racemase activity"/>
    <property type="evidence" value="ECO:0007669"/>
    <property type="project" value="UniProtKB-UniRule"/>
</dbReference>
<keyword evidence="3 7" id="KW-0133">Cell shape</keyword>
<evidence type="ECO:0000313" key="11">
    <source>
        <dbReference type="Proteomes" id="UP000321917"/>
    </source>
</evidence>
<dbReference type="SUPFAM" id="SSF53681">
    <property type="entry name" value="Aspartate/glutamate racemase"/>
    <property type="match status" value="2"/>
</dbReference>
<feature type="binding site" evidence="7">
    <location>
        <begin position="67"/>
        <end position="68"/>
    </location>
    <ligand>
        <name>substrate</name>
    </ligand>
</feature>